<dbReference type="PIRSF" id="PIRSF000774">
    <property type="entry name" value="RpoN"/>
    <property type="match status" value="1"/>
</dbReference>
<evidence type="ECO:0000259" key="11">
    <source>
        <dbReference type="Pfam" id="PF04963"/>
    </source>
</evidence>
<dbReference type="KEGG" id="dsh:Dshi_3584"/>
<evidence type="ECO:0000256" key="1">
    <source>
        <dbReference type="ARBA" id="ARBA00008798"/>
    </source>
</evidence>
<dbReference type="PROSITE" id="PS50044">
    <property type="entry name" value="SIGMA54_3"/>
    <property type="match status" value="1"/>
</dbReference>
<dbReference type="RefSeq" id="WP_012180240.1">
    <property type="nucleotide sequence ID" value="NC_009952.1"/>
</dbReference>
<keyword evidence="8 9" id="KW-0804">Transcription</keyword>
<dbReference type="eggNOG" id="COG1508">
    <property type="taxonomic scope" value="Bacteria"/>
</dbReference>
<evidence type="ECO:0000259" key="10">
    <source>
        <dbReference type="Pfam" id="PF04552"/>
    </source>
</evidence>
<protein>
    <recommendedName>
        <fullName evidence="9">RNA polymerase sigma-54 factor</fullName>
    </recommendedName>
</protein>
<reference evidence="13" key="1">
    <citation type="journal article" date="2010" name="ISME J.">
        <title>The complete genome sequence of the algal symbiont Dinoroseobacter shibae: a hitchhiker's guide to life in the sea.</title>
        <authorList>
            <person name="Wagner-Dobler I."/>
            <person name="Ballhausen B."/>
            <person name="Berger M."/>
            <person name="Brinkhoff T."/>
            <person name="Buchholz I."/>
            <person name="Bunk B."/>
            <person name="Cypionka H."/>
            <person name="Daniel R."/>
            <person name="Drepper T."/>
            <person name="Gerdts G."/>
            <person name="Hahnke S."/>
            <person name="Han C."/>
            <person name="Jahn D."/>
            <person name="Kalhoefer D."/>
            <person name="Kiss H."/>
            <person name="Klenk H.P."/>
            <person name="Kyrpides N."/>
            <person name="Liebl W."/>
            <person name="Liesegang H."/>
            <person name="Meincke L."/>
            <person name="Pati A."/>
            <person name="Petersen J."/>
            <person name="Piekarski T."/>
            <person name="Pommerenke C."/>
            <person name="Pradella S."/>
            <person name="Pukall R."/>
            <person name="Rabus R."/>
            <person name="Stackebrandt E."/>
            <person name="Thole S."/>
            <person name="Thompson L."/>
            <person name="Tielen P."/>
            <person name="Tomasch J."/>
            <person name="von Jan M."/>
            <person name="Wanphrut N."/>
            <person name="Wichels A."/>
            <person name="Zech H."/>
            <person name="Simon M."/>
        </authorList>
    </citation>
    <scope>NUCLEOTIDE SEQUENCE [LARGE SCALE GENOMIC DNA]</scope>
    <source>
        <strain evidence="13">DSM 16493 / NCIMB 14021 / DFL 12</strain>
    </source>
</reference>
<dbReference type="GO" id="GO:0016779">
    <property type="term" value="F:nucleotidyltransferase activity"/>
    <property type="evidence" value="ECO:0007669"/>
    <property type="project" value="UniProtKB-KW"/>
</dbReference>
<dbReference type="HOGENOM" id="CLU_020569_0_0_5"/>
<evidence type="ECO:0000256" key="2">
    <source>
        <dbReference type="ARBA" id="ARBA00022478"/>
    </source>
</evidence>
<gene>
    <name evidence="12" type="primary">rpoN</name>
    <name evidence="12" type="ordered locus">Dshi_3584</name>
</gene>
<dbReference type="Gene3D" id="1.10.10.60">
    <property type="entry name" value="Homeodomain-like"/>
    <property type="match status" value="1"/>
</dbReference>
<dbReference type="AlphaFoldDB" id="A8LQ77"/>
<dbReference type="PANTHER" id="PTHR32248">
    <property type="entry name" value="RNA POLYMERASE SIGMA-54 FACTOR"/>
    <property type="match status" value="1"/>
</dbReference>
<evidence type="ECO:0000256" key="6">
    <source>
        <dbReference type="ARBA" id="ARBA00023082"/>
    </source>
</evidence>
<feature type="domain" description="RNA polymerase sigma factor 54 DNA-binding" evidence="10">
    <location>
        <begin position="271"/>
        <end position="423"/>
    </location>
</feature>
<feature type="domain" description="RNA polymerase sigma factor 54 core-binding" evidence="11">
    <location>
        <begin position="72"/>
        <end position="232"/>
    </location>
</feature>
<evidence type="ECO:0000256" key="4">
    <source>
        <dbReference type="ARBA" id="ARBA00022695"/>
    </source>
</evidence>
<dbReference type="EMBL" id="CP000830">
    <property type="protein sequence ID" value="ABV95317.1"/>
    <property type="molecule type" value="Genomic_DNA"/>
</dbReference>
<dbReference type="Pfam" id="PF04552">
    <property type="entry name" value="Sigma54_DBD"/>
    <property type="match status" value="1"/>
</dbReference>
<dbReference type="PROSITE" id="PS00718">
    <property type="entry name" value="SIGMA54_2"/>
    <property type="match status" value="1"/>
</dbReference>
<dbReference type="Gene3D" id="1.10.10.1330">
    <property type="entry name" value="RNA polymerase sigma-54 factor, core-binding domain"/>
    <property type="match status" value="1"/>
</dbReference>
<dbReference type="Pfam" id="PF00309">
    <property type="entry name" value="Sigma54_AID"/>
    <property type="match status" value="1"/>
</dbReference>
<comment type="function">
    <text evidence="9">Sigma factors are initiation factors that promote the attachment of RNA polymerase to specific initiation sites and are then released.</text>
</comment>
<keyword evidence="6 9" id="KW-0731">Sigma factor</keyword>
<keyword evidence="2 9" id="KW-0240">DNA-directed RNA polymerase</keyword>
<dbReference type="Proteomes" id="UP000006833">
    <property type="component" value="Chromosome"/>
</dbReference>
<keyword evidence="13" id="KW-1185">Reference proteome</keyword>
<evidence type="ECO:0000256" key="5">
    <source>
        <dbReference type="ARBA" id="ARBA00023015"/>
    </source>
</evidence>
<accession>A8LQ77</accession>
<dbReference type="PRINTS" id="PR00045">
    <property type="entry name" value="SIGMA54FCT"/>
</dbReference>
<evidence type="ECO:0000256" key="9">
    <source>
        <dbReference type="PIRNR" id="PIRNR000774"/>
    </source>
</evidence>
<dbReference type="GO" id="GO:0016987">
    <property type="term" value="F:sigma factor activity"/>
    <property type="evidence" value="ECO:0007669"/>
    <property type="project" value="UniProtKB-KW"/>
</dbReference>
<evidence type="ECO:0000256" key="3">
    <source>
        <dbReference type="ARBA" id="ARBA00022679"/>
    </source>
</evidence>
<organism evidence="12 13">
    <name type="scientific">Dinoroseobacter shibae (strain DSM 16493 / NCIMB 14021 / DFL 12)</name>
    <dbReference type="NCBI Taxonomy" id="398580"/>
    <lineage>
        <taxon>Bacteria</taxon>
        <taxon>Pseudomonadati</taxon>
        <taxon>Pseudomonadota</taxon>
        <taxon>Alphaproteobacteria</taxon>
        <taxon>Rhodobacterales</taxon>
        <taxon>Roseobacteraceae</taxon>
        <taxon>Dinoroseobacter</taxon>
    </lineage>
</organism>
<dbReference type="STRING" id="398580.Dshi_3584"/>
<keyword evidence="3 9" id="KW-0808">Transferase</keyword>
<dbReference type="Pfam" id="PF04963">
    <property type="entry name" value="Sigma54_CBD"/>
    <property type="match status" value="1"/>
</dbReference>
<dbReference type="OrthoDB" id="9814402at2"/>
<dbReference type="GO" id="GO:0006352">
    <property type="term" value="P:DNA-templated transcription initiation"/>
    <property type="evidence" value="ECO:0007669"/>
    <property type="project" value="InterPro"/>
</dbReference>
<dbReference type="PANTHER" id="PTHR32248:SF4">
    <property type="entry name" value="RNA POLYMERASE SIGMA-54 FACTOR"/>
    <property type="match status" value="1"/>
</dbReference>
<dbReference type="GO" id="GO:0003677">
    <property type="term" value="F:DNA binding"/>
    <property type="evidence" value="ECO:0007669"/>
    <property type="project" value="UniProtKB-KW"/>
</dbReference>
<evidence type="ECO:0000313" key="13">
    <source>
        <dbReference type="Proteomes" id="UP000006833"/>
    </source>
</evidence>
<proteinExistence type="inferred from homology"/>
<sequence>MRHREGLTLRQQQRLTLTPEMRTTLSVLRMSAAALEELLVRQAEENPILSLRRPGPPPAAQATAYEVALDTTVAEVSLGDHLRAQLGLMSLAPPVHQAALALSWSLTETGYLDSTPAEIAQECALDEATVLLGLAALQGCEPVGVGARSLAECLRLQLVDKGIAPAVAARATEVLDLLVGSDVARAARRTGIPAEDLGAVIRLLPELSPYPGQRFSPTPQVSAPDVAVHFPDGAGPEIRVLRGRQSDLALDPELMAAARREAADTALARYGAEAEALHRALGYRANALERIVAFLVDYQSGFFREGGAAMRPLTREVLAARLGLHAATVGRAVADKTLAHAGGVIPLSAFFSARLGPETGAATSAYGVQSRIAALVAAESEDAVLTDGEIAQRLKKEGVDIARRTVAKYRGCLNIPSSYDRKRLNAAARMRGRMISSG</sequence>
<evidence type="ECO:0000256" key="8">
    <source>
        <dbReference type="ARBA" id="ARBA00023163"/>
    </source>
</evidence>
<dbReference type="InterPro" id="IPR000394">
    <property type="entry name" value="RNA_pol_sigma_54"/>
</dbReference>
<dbReference type="InterPro" id="IPR007634">
    <property type="entry name" value="RNA_pol_sigma_54_DNA-bd"/>
</dbReference>
<name>A8LQ77_DINSH</name>
<keyword evidence="5 9" id="KW-0805">Transcription regulation</keyword>
<keyword evidence="4 9" id="KW-0548">Nucleotidyltransferase</keyword>
<dbReference type="GO" id="GO:0001216">
    <property type="term" value="F:DNA-binding transcription activator activity"/>
    <property type="evidence" value="ECO:0007669"/>
    <property type="project" value="InterPro"/>
</dbReference>
<dbReference type="InterPro" id="IPR007046">
    <property type="entry name" value="RNA_pol_sigma_54_core-bd"/>
</dbReference>
<evidence type="ECO:0000313" key="12">
    <source>
        <dbReference type="EMBL" id="ABV95317.1"/>
    </source>
</evidence>
<keyword evidence="7 9" id="KW-0238">DNA-binding</keyword>
<dbReference type="GO" id="GO:0000428">
    <property type="term" value="C:DNA-directed RNA polymerase complex"/>
    <property type="evidence" value="ECO:0007669"/>
    <property type="project" value="UniProtKB-KW"/>
</dbReference>
<evidence type="ECO:0000256" key="7">
    <source>
        <dbReference type="ARBA" id="ARBA00023125"/>
    </source>
</evidence>
<comment type="similarity">
    <text evidence="1 9">Belongs to the sigma-54 factor family.</text>
</comment>
<dbReference type="InterPro" id="IPR038709">
    <property type="entry name" value="RpoN_core-bd_sf"/>
</dbReference>